<organism evidence="1 2">
    <name type="scientific">Paenibacillus montaniterrae</name>
    <dbReference type="NCBI Taxonomy" id="429341"/>
    <lineage>
        <taxon>Bacteria</taxon>
        <taxon>Bacillati</taxon>
        <taxon>Bacillota</taxon>
        <taxon>Bacilli</taxon>
        <taxon>Bacillales</taxon>
        <taxon>Paenibacillaceae</taxon>
        <taxon>Paenibacillus</taxon>
    </lineage>
</organism>
<reference evidence="1" key="1">
    <citation type="submission" date="2021-03" db="EMBL/GenBank/DDBJ databases">
        <title>Antimicrobial resistance genes in bacteria isolated from Japanese honey, and their potential for conferring macrolide and lincosamide resistance in the American foulbrood pathogen Paenibacillus larvae.</title>
        <authorList>
            <person name="Okamoto M."/>
            <person name="Kumagai M."/>
            <person name="Kanamori H."/>
            <person name="Takamatsu D."/>
        </authorList>
    </citation>
    <scope>NUCLEOTIDE SEQUENCE</scope>
    <source>
        <strain evidence="1">J40TS1</strain>
    </source>
</reference>
<name>A0A919YWY2_9BACL</name>
<sequence length="176" mass="19827">MYKRIGLAVVSTAIALSVVGCGRDMDNSTRELDRHINGVRMQSTRNENDFIGQRAARNDTSLNDRDIDTEQEDLLHHVRNVNGVKDATLFVNGSDVVVGLDLVSTDQRAEVENKVRRAIEETRADYNIHITSDADMHDRIRQIKGQMIPMDGHPIRNMAEDIRILLGDMTLSESSR</sequence>
<dbReference type="Pfam" id="PF09580">
    <property type="entry name" value="Spore_YhcN_YlaJ"/>
    <property type="match status" value="1"/>
</dbReference>
<protein>
    <recommendedName>
        <fullName evidence="3">YhcN/YlaJ family sporulation lipoprotein</fullName>
    </recommendedName>
</protein>
<dbReference type="PROSITE" id="PS51257">
    <property type="entry name" value="PROKAR_LIPOPROTEIN"/>
    <property type="match status" value="1"/>
</dbReference>
<comment type="caution">
    <text evidence="1">The sequence shown here is derived from an EMBL/GenBank/DDBJ whole genome shotgun (WGS) entry which is preliminary data.</text>
</comment>
<dbReference type="AlphaFoldDB" id="A0A919YWY2"/>
<gene>
    <name evidence="1" type="ORF">J40TS1_52060</name>
</gene>
<dbReference type="InterPro" id="IPR019076">
    <property type="entry name" value="Spore_lipoprot_YhcN/YlaJ-like"/>
</dbReference>
<evidence type="ECO:0000313" key="2">
    <source>
        <dbReference type="Proteomes" id="UP000683139"/>
    </source>
</evidence>
<dbReference type="Proteomes" id="UP000683139">
    <property type="component" value="Unassembled WGS sequence"/>
</dbReference>
<evidence type="ECO:0000313" key="1">
    <source>
        <dbReference type="EMBL" id="GIP19564.1"/>
    </source>
</evidence>
<accession>A0A919YWY2</accession>
<dbReference type="EMBL" id="BOSE01000016">
    <property type="protein sequence ID" value="GIP19564.1"/>
    <property type="molecule type" value="Genomic_DNA"/>
</dbReference>
<evidence type="ECO:0008006" key="3">
    <source>
        <dbReference type="Google" id="ProtNLM"/>
    </source>
</evidence>
<proteinExistence type="predicted"/>
<keyword evidence="2" id="KW-1185">Reference proteome</keyword>
<dbReference type="RefSeq" id="WP_213520424.1">
    <property type="nucleotide sequence ID" value="NZ_BOSE01000016.1"/>
</dbReference>